<reference evidence="1" key="1">
    <citation type="submission" date="2020-04" db="EMBL/GenBank/DDBJ databases">
        <authorList>
            <person name="Chiriac C."/>
            <person name="Salcher M."/>
            <person name="Ghai R."/>
            <person name="Kavagutti S V."/>
        </authorList>
    </citation>
    <scope>NUCLEOTIDE SEQUENCE</scope>
</reference>
<gene>
    <name evidence="1" type="ORF">UFOVP699_13</name>
</gene>
<organism evidence="1">
    <name type="scientific">uncultured Caudovirales phage</name>
    <dbReference type="NCBI Taxonomy" id="2100421"/>
    <lineage>
        <taxon>Viruses</taxon>
        <taxon>Duplodnaviria</taxon>
        <taxon>Heunggongvirae</taxon>
        <taxon>Uroviricota</taxon>
        <taxon>Caudoviricetes</taxon>
        <taxon>Peduoviridae</taxon>
        <taxon>Maltschvirus</taxon>
        <taxon>Maltschvirus maltsch</taxon>
    </lineage>
</organism>
<name>A0A6J5NHQ6_9CAUD</name>
<protein>
    <submittedName>
        <fullName evidence="1">Uncharacterized protein</fullName>
    </submittedName>
</protein>
<dbReference type="EMBL" id="LR796670">
    <property type="protein sequence ID" value="CAB4158483.1"/>
    <property type="molecule type" value="Genomic_DNA"/>
</dbReference>
<proteinExistence type="predicted"/>
<evidence type="ECO:0000313" key="1">
    <source>
        <dbReference type="EMBL" id="CAB4158483.1"/>
    </source>
</evidence>
<sequence>MPIRVNLKEIFTSDPQEITIEKVNFNFNKLLELGIGEQGERGFSGTQGPAGPGGVIGPAGLRGSTWFVDNGDPNFLTGFDDLIDGDLYLDSSTLSIYQYDATADNWILVADISAIVNNYISQGASPFVRGIGLTSPADDRFIVFNRRGNDFLDSQLDVSRGLFNSANSDVLFLNNFNEDTLADALLNFEFPDPVDLFASLLKIHVNHTDPAAPILGRYHIELGSVYEDPSDSKIKLTDLNQNLKVKFFKNDVHLTTNIPTTNYWINTARFSLSVPEPDPIFNITQNAIFEFATPKINIEGTPQYAENTIRFGSEEAFIEYASAPTITGDGIMLTTINESGNDRSFSLGIKKDLAAVLNLPYYANEDFAMINISDDLEALFINNDLIQSNGNILQLQTQAARYKNKIALSNSALAGNSNSQLAAIFSNSRYLIQSRAGANSVNSATANEQGLLEVYQVYPEFTLLTSISSDSIDDATAPIITDNHLHPLNPGLSGSGFPATNITSIDFVGKYGYLTRVKPQISNVAPPPNLTEYYSPFIIFELDSNGYNLIKVSPNDNTIAAYNNLYQVKVVNGVAFLLSRKRTGGNWSQPKSYLITVDVSDPTQTRELDIYDSASATTDIYLTFDVSEEKAVVVSNNSVTGNLDLIVLDVHDTSSIQFISSISETAPVSGFPTLKIVGRDVFMGSGNTLRYYRFDDDAQLVPIDSLVVNPTLVITDIIINGRYAYVLGENSTNKKGEFHVVDISDYSLPFVVSTQAKDELTATGKMTLIGNKVFITTSNGTGLLAAQTGGLVELELDSIISQAADLGSIKTDTLKVIGDAYIAKSLDIGQSLSIGSGGLLSDGPAYFSEAVNLSNIIGWNSQPSAYPSSTSNKIQWIINSDYAEIYAFQSASDDIDLVFKLGEDTASSADNFIYWIDSVSGEASDAYPMELNAQQVIVNPLRKYAVSGSNQDSGNTDFYILKENATSLSTGSLFFADVSASRIGILTVTPNSALQIGARWTFVDVSNTEKYISYNLYENSGTQYIASAPGSKITLNESSNLPFIQLELTRTGTAGTAPTTMEKALVATLTASTFLPRIGIGHAAPTAMLHVKGSSGTYTDPLVSEVPAVVVQNTGSTASSHAILSAQVSGASGGNPFISFNIPSALGWSVGIDNADSDKFKISRSWSNIASNTAMTIDSSNKVGVGTVSPATTLHVQGEFTLQNATPGVGKVLTCIDGTGTAQWQLPSGGGSGAGFDFVSTGTTVYWEPADNPNPLITGPTLLTDTRIYYNPNAGGSGDRKLVLPTWVAKLGQVVEIYYLPNNNPSNKKGLKIRGAGGVGSSITLLGTQNGFTTAHPQCIKTVDTDSSTSYSNQFFMRLMVVDGVPGGSVGAAEVYATKWVITDYWDENIVAENSVVDEFTPYTQILSAQPW</sequence>
<accession>A0A6J5NHQ6</accession>